<protein>
    <submittedName>
        <fullName evidence="1">Uncharacterized protein</fullName>
    </submittedName>
</protein>
<dbReference type="EMBL" id="LGGD01000050">
    <property type="protein sequence ID" value="KUK63025.1"/>
    <property type="molecule type" value="Genomic_DNA"/>
</dbReference>
<sequence>MPLIINDTVAEYGRPESAVPPPTIGAMGFLPVLIVKHYNEKCDYIL</sequence>
<evidence type="ECO:0000313" key="1">
    <source>
        <dbReference type="EMBL" id="KUK63025.1"/>
    </source>
</evidence>
<proteinExistence type="predicted"/>
<reference evidence="1" key="1">
    <citation type="journal article" date="2015" name="MBio">
        <title>Genome-resolved metagenomic analysis reveals roles for candidate phyla and other microbial community members in biogeochemical transformations in oil reservoirs.</title>
        <authorList>
            <person name="Hu P."/>
            <person name="Tom L."/>
            <person name="Singh A."/>
            <person name="Thomas B.C."/>
            <person name="Baker B.J."/>
            <person name="Piceno Y.M."/>
            <person name="Andersen G.L."/>
            <person name="Banfield J.F."/>
        </authorList>
    </citation>
    <scope>NUCLEOTIDE SEQUENCE [LARGE SCALE GENOMIC DNA]</scope>
    <source>
        <strain evidence="1">62_101</strain>
        <strain evidence="2">63_41</strain>
    </source>
</reference>
<name>A0A124FSQ3_9EURY</name>
<organism evidence="1 3">
    <name type="scientific">Methanoculleus marisnigri</name>
    <dbReference type="NCBI Taxonomy" id="2198"/>
    <lineage>
        <taxon>Archaea</taxon>
        <taxon>Methanobacteriati</taxon>
        <taxon>Methanobacteriota</taxon>
        <taxon>Stenosarchaea group</taxon>
        <taxon>Methanomicrobia</taxon>
        <taxon>Methanomicrobiales</taxon>
        <taxon>Methanomicrobiaceae</taxon>
        <taxon>Methanoculleus</taxon>
    </lineage>
</organism>
<dbReference type="EMBL" id="LGHE01000063">
    <property type="protein sequence ID" value="KUL02346.1"/>
    <property type="molecule type" value="Genomic_DNA"/>
</dbReference>
<dbReference type="Proteomes" id="UP000054598">
    <property type="component" value="Unassembled WGS sequence"/>
</dbReference>
<accession>A0A124FSQ3</accession>
<dbReference type="Proteomes" id="UP000054323">
    <property type="component" value="Unassembled WGS sequence"/>
</dbReference>
<dbReference type="PATRIC" id="fig|2198.3.peg.554"/>
<evidence type="ECO:0000313" key="2">
    <source>
        <dbReference type="EMBL" id="KUL02346.1"/>
    </source>
</evidence>
<dbReference type="AlphaFoldDB" id="A0A124FSQ3"/>
<comment type="caution">
    <text evidence="1">The sequence shown here is derived from an EMBL/GenBank/DDBJ whole genome shotgun (WGS) entry which is preliminary data.</text>
</comment>
<evidence type="ECO:0000313" key="4">
    <source>
        <dbReference type="Proteomes" id="UP000054598"/>
    </source>
</evidence>
<evidence type="ECO:0000313" key="3">
    <source>
        <dbReference type="Proteomes" id="UP000054323"/>
    </source>
</evidence>
<gene>
    <name evidence="1" type="ORF">XD82_0576</name>
    <name evidence="2" type="ORF">XE10_0723</name>
</gene>
<reference evidence="3 4" key="2">
    <citation type="journal article" date="2015" name="MBio">
        <title>Genome-Resolved Metagenomic Analysis Reveals Roles for Candidate Phyla and Other Microbial Community Members in Biogeochemical Transformations in Oil Reservoirs.</title>
        <authorList>
            <person name="Hu P."/>
            <person name="Tom L."/>
            <person name="Singh A."/>
            <person name="Thomas B.C."/>
            <person name="Baker B.J."/>
            <person name="Piceno Y.M."/>
            <person name="Andersen G.L."/>
            <person name="Banfield J.F."/>
        </authorList>
    </citation>
    <scope>NUCLEOTIDE SEQUENCE [LARGE SCALE GENOMIC DNA]</scope>
</reference>